<gene>
    <name evidence="3" type="ORF">CDAR_531221</name>
</gene>
<accession>A0AAV4TZI2</accession>
<dbReference type="EMBL" id="BPLQ01010444">
    <property type="protein sequence ID" value="GIY50777.1"/>
    <property type="molecule type" value="Genomic_DNA"/>
</dbReference>
<feature type="compositionally biased region" description="Polar residues" evidence="1">
    <location>
        <begin position="7"/>
        <end position="20"/>
    </location>
</feature>
<feature type="compositionally biased region" description="Basic and acidic residues" evidence="1">
    <location>
        <begin position="57"/>
        <end position="78"/>
    </location>
</feature>
<feature type="region of interest" description="Disordered" evidence="1">
    <location>
        <begin position="57"/>
        <end position="80"/>
    </location>
</feature>
<keyword evidence="2" id="KW-0812">Transmembrane</keyword>
<evidence type="ECO:0000256" key="1">
    <source>
        <dbReference type="SAM" id="MobiDB-lite"/>
    </source>
</evidence>
<dbReference type="Proteomes" id="UP001054837">
    <property type="component" value="Unassembled WGS sequence"/>
</dbReference>
<keyword evidence="2" id="KW-1133">Transmembrane helix</keyword>
<keyword evidence="4" id="KW-1185">Reference proteome</keyword>
<dbReference type="AlphaFoldDB" id="A0AAV4TZI2"/>
<evidence type="ECO:0000313" key="4">
    <source>
        <dbReference type="Proteomes" id="UP001054837"/>
    </source>
</evidence>
<comment type="caution">
    <text evidence="3">The sequence shown here is derived from an EMBL/GenBank/DDBJ whole genome shotgun (WGS) entry which is preliminary data.</text>
</comment>
<reference evidence="3 4" key="1">
    <citation type="submission" date="2021-06" db="EMBL/GenBank/DDBJ databases">
        <title>Caerostris darwini draft genome.</title>
        <authorList>
            <person name="Kono N."/>
            <person name="Arakawa K."/>
        </authorList>
    </citation>
    <scope>NUCLEOTIDE SEQUENCE [LARGE SCALE GENOMIC DNA]</scope>
</reference>
<evidence type="ECO:0000313" key="3">
    <source>
        <dbReference type="EMBL" id="GIY50777.1"/>
    </source>
</evidence>
<evidence type="ECO:0000256" key="2">
    <source>
        <dbReference type="SAM" id="Phobius"/>
    </source>
</evidence>
<sequence>MDLRLVQSKSKSVTTANAESNSRDDGDKEVFSTLEKTPSNLKQVVIDIETLVTELSKQKELKEEPPESNLYKEREHRGTQTNHRLIPRTISRFYGNRRRSNSSVPDILNERSEIRECLNILFFIILGCIAFAVFFVVQKFTPKSHLIAALITLGSCIFLVFIFIFMTILLKTFNTL</sequence>
<feature type="transmembrane region" description="Helical" evidence="2">
    <location>
        <begin position="146"/>
        <end position="170"/>
    </location>
</feature>
<organism evidence="3 4">
    <name type="scientific">Caerostris darwini</name>
    <dbReference type="NCBI Taxonomy" id="1538125"/>
    <lineage>
        <taxon>Eukaryota</taxon>
        <taxon>Metazoa</taxon>
        <taxon>Ecdysozoa</taxon>
        <taxon>Arthropoda</taxon>
        <taxon>Chelicerata</taxon>
        <taxon>Arachnida</taxon>
        <taxon>Araneae</taxon>
        <taxon>Araneomorphae</taxon>
        <taxon>Entelegynae</taxon>
        <taxon>Araneoidea</taxon>
        <taxon>Araneidae</taxon>
        <taxon>Caerostris</taxon>
    </lineage>
</organism>
<feature type="region of interest" description="Disordered" evidence="1">
    <location>
        <begin position="1"/>
        <end position="29"/>
    </location>
</feature>
<keyword evidence="2" id="KW-0472">Membrane</keyword>
<name>A0AAV4TZI2_9ARAC</name>
<proteinExistence type="predicted"/>
<feature type="transmembrane region" description="Helical" evidence="2">
    <location>
        <begin position="120"/>
        <end position="140"/>
    </location>
</feature>
<protein>
    <submittedName>
        <fullName evidence="3">Uncharacterized protein</fullName>
    </submittedName>
</protein>